<dbReference type="PANTHER" id="PTHR22978">
    <property type="entry name" value="B-CELL TRANSLOCATION GENE"/>
    <property type="match status" value="1"/>
</dbReference>
<dbReference type="OrthoDB" id="19928at2759"/>
<comment type="similarity">
    <text evidence="1">Belongs to the BTG family.</text>
</comment>
<proteinExistence type="inferred from homology"/>
<dbReference type="InterPro" id="IPR033332">
    <property type="entry name" value="BTG"/>
</dbReference>
<feature type="domain" description="Anti-proliferative protein" evidence="3">
    <location>
        <begin position="13"/>
        <end position="118"/>
    </location>
</feature>
<feature type="region of interest" description="Disordered" evidence="2">
    <location>
        <begin position="149"/>
        <end position="175"/>
    </location>
</feature>
<protein>
    <recommendedName>
        <fullName evidence="3">Anti-proliferative protein domain-containing protein</fullName>
    </recommendedName>
</protein>
<evidence type="ECO:0000259" key="3">
    <source>
        <dbReference type="SMART" id="SM00099"/>
    </source>
</evidence>
<feature type="region of interest" description="Disordered" evidence="2">
    <location>
        <begin position="292"/>
        <end position="322"/>
    </location>
</feature>
<keyword evidence="5" id="KW-1185">Reference proteome</keyword>
<feature type="compositionally biased region" description="Basic and acidic residues" evidence="2">
    <location>
        <begin position="151"/>
        <end position="167"/>
    </location>
</feature>
<evidence type="ECO:0000256" key="1">
    <source>
        <dbReference type="ARBA" id="ARBA00007989"/>
    </source>
</evidence>
<reference evidence="4" key="1">
    <citation type="submission" date="2021-01" db="UniProtKB">
        <authorList>
            <consortium name="EnsemblMetazoa"/>
        </authorList>
    </citation>
    <scope>IDENTIFICATION</scope>
</reference>
<organism evidence="4 5">
    <name type="scientific">Clytia hemisphaerica</name>
    <dbReference type="NCBI Taxonomy" id="252671"/>
    <lineage>
        <taxon>Eukaryota</taxon>
        <taxon>Metazoa</taxon>
        <taxon>Cnidaria</taxon>
        <taxon>Hydrozoa</taxon>
        <taxon>Hydroidolina</taxon>
        <taxon>Leptothecata</taxon>
        <taxon>Obeliida</taxon>
        <taxon>Clytiidae</taxon>
        <taxon>Clytia</taxon>
    </lineage>
</organism>
<dbReference type="InterPro" id="IPR036054">
    <property type="entry name" value="BTG-like_sf"/>
</dbReference>
<dbReference type="GO" id="GO:0005737">
    <property type="term" value="C:cytoplasm"/>
    <property type="evidence" value="ECO:0007669"/>
    <property type="project" value="TreeGrafter"/>
</dbReference>
<dbReference type="PRINTS" id="PR00310">
    <property type="entry name" value="ANTIPRLFBTG1"/>
</dbReference>
<evidence type="ECO:0000256" key="2">
    <source>
        <dbReference type="SAM" id="MobiDB-lite"/>
    </source>
</evidence>
<dbReference type="EnsemblMetazoa" id="CLYHEMT023285.1">
    <property type="protein sequence ID" value="CLYHEMP023285.1"/>
    <property type="gene ID" value="CLYHEMG023285"/>
</dbReference>
<name>A0A7M5XJG3_9CNID</name>
<evidence type="ECO:0000313" key="4">
    <source>
        <dbReference type="EnsemblMetazoa" id="CLYHEMP023285.1"/>
    </source>
</evidence>
<evidence type="ECO:0000313" key="5">
    <source>
        <dbReference type="Proteomes" id="UP000594262"/>
    </source>
</evidence>
<dbReference type="InterPro" id="IPR002087">
    <property type="entry name" value="Anti_prolifrtn"/>
</dbReference>
<dbReference type="GO" id="GO:0005634">
    <property type="term" value="C:nucleus"/>
    <property type="evidence" value="ECO:0007669"/>
    <property type="project" value="TreeGrafter"/>
</dbReference>
<dbReference type="Pfam" id="PF07742">
    <property type="entry name" value="BTG"/>
    <property type="match status" value="1"/>
</dbReference>
<dbReference type="SUPFAM" id="SSF160696">
    <property type="entry name" value="BTG domain-like"/>
    <property type="match status" value="1"/>
</dbReference>
<dbReference type="AlphaFoldDB" id="A0A7M5XJG3"/>
<sequence length="322" mass="36593">MKTNQCKIFENKMDIEIQVAVQFLVSFLDEKISSEEVESFRKELRSLLSKKFEGHWYPEKPAKGSAYRCLSIEENIDTVIVKAAEKVKIDIEMITSNLPKKLDLWIDPSEVSYRIGAHGLVIVIYKEGDDFVNSTSEYLAKVLSQLPTVTEKPKKDAGSSHGNQDKSKNKHSIPQQLANSINMSVNQRRMNNHLSPSANAFVSRKNGNMNLPGFHHRQSNPNQNLNNQLATLEYLKKLQNWPLLAAAATGVNYDPLTTQLLQNYLVVQELQRFETQRLALQSHLMKIQNLQRWSRKPHNRQNHSQNSGNSGNGGRKGLQCTV</sequence>
<dbReference type="Gene3D" id="3.90.640.90">
    <property type="entry name" value="Anti-proliferative protein, N-terminal domain"/>
    <property type="match status" value="1"/>
</dbReference>
<dbReference type="RefSeq" id="XP_066921382.1">
    <property type="nucleotide sequence ID" value="XM_067065281.1"/>
</dbReference>
<accession>A0A7M5XJG3</accession>
<dbReference type="Proteomes" id="UP000594262">
    <property type="component" value="Unplaced"/>
</dbReference>
<dbReference type="SMART" id="SM00099">
    <property type="entry name" value="btg1"/>
    <property type="match status" value="1"/>
</dbReference>
<dbReference type="GeneID" id="136808740"/>
<dbReference type="PANTHER" id="PTHR22978:SF22">
    <property type="entry name" value="BTG FAMILY PROTEIN"/>
    <property type="match status" value="1"/>
</dbReference>